<dbReference type="Pfam" id="PF00037">
    <property type="entry name" value="Fer4"/>
    <property type="match status" value="1"/>
</dbReference>
<feature type="binding site" evidence="10">
    <location>
        <position position="173"/>
    </location>
    <ligand>
        <name>[4Fe-4S] cluster</name>
        <dbReference type="ChEBI" id="CHEBI:49883"/>
        <label>3</label>
    </ligand>
</feature>
<dbReference type="PROSITE" id="PS00198">
    <property type="entry name" value="4FE4S_FER_1"/>
    <property type="match status" value="1"/>
</dbReference>
<dbReference type="InterPro" id="IPR017896">
    <property type="entry name" value="4Fe4S_Fe-S-bd"/>
</dbReference>
<dbReference type="GO" id="GO:0046872">
    <property type="term" value="F:metal ion binding"/>
    <property type="evidence" value="ECO:0007669"/>
    <property type="project" value="UniProtKB-KW"/>
</dbReference>
<dbReference type="InterPro" id="IPR010207">
    <property type="entry name" value="Elect_transpt_cplx_RnfB/RsxB"/>
</dbReference>
<accession>A0A0F0CNC1</accession>
<feature type="binding site" evidence="10">
    <location>
        <position position="170"/>
    </location>
    <ligand>
        <name>[4Fe-4S] cluster</name>
        <dbReference type="ChEBI" id="CHEBI:49883"/>
        <label>3</label>
    </ligand>
</feature>
<dbReference type="HAMAP" id="MF_00463">
    <property type="entry name" value="RsxB_RnfB"/>
    <property type="match status" value="1"/>
</dbReference>
<dbReference type="Pfam" id="PF04060">
    <property type="entry name" value="FeS"/>
    <property type="match status" value="1"/>
</dbReference>
<keyword evidence="7 10" id="KW-0408">Iron</keyword>
<reference evidence="13" key="1">
    <citation type="submission" date="2015-02" db="EMBL/GenBank/DDBJ databases">
        <title>Single-cell genomics of uncultivated deep-branching MTB reveals a conserved set of magnetosome genes.</title>
        <authorList>
            <person name="Kolinko S."/>
            <person name="Richter M."/>
            <person name="Glockner F.O."/>
            <person name="Brachmann A."/>
            <person name="Schuler D."/>
        </authorList>
    </citation>
    <scope>NUCLEOTIDE SEQUENCE [LARGE SCALE GENOMIC DNA]</scope>
    <source>
        <strain evidence="13">SKK-01</strain>
    </source>
</reference>
<comment type="subcellular location">
    <subcellularLocation>
        <location evidence="10">Cell membrane</location>
    </subcellularLocation>
</comment>
<evidence type="ECO:0000256" key="2">
    <source>
        <dbReference type="ARBA" id="ARBA00022485"/>
    </source>
</evidence>
<comment type="subunit">
    <text evidence="10">The complex is composed of six subunits: RnfA, RnfB, RnfC, RnfD, RnfE and RnfG.</text>
</comment>
<evidence type="ECO:0000313" key="14">
    <source>
        <dbReference type="Proteomes" id="UP000033428"/>
    </source>
</evidence>
<feature type="binding site" evidence="10">
    <location>
        <position position="134"/>
    </location>
    <ligand>
        <name>[4Fe-4S] cluster</name>
        <dbReference type="ChEBI" id="CHEBI:49883"/>
        <label>2</label>
    </ligand>
</feature>
<evidence type="ECO:0000256" key="10">
    <source>
        <dbReference type="HAMAP-Rule" id="MF_00463"/>
    </source>
</evidence>
<dbReference type="SUPFAM" id="SSF54862">
    <property type="entry name" value="4Fe-4S ferredoxins"/>
    <property type="match status" value="1"/>
</dbReference>
<evidence type="ECO:0000256" key="9">
    <source>
        <dbReference type="ARBA" id="ARBA00023136"/>
    </source>
</evidence>
<evidence type="ECO:0000259" key="11">
    <source>
        <dbReference type="PROSITE" id="PS51379"/>
    </source>
</evidence>
<dbReference type="Proteomes" id="UP000033428">
    <property type="component" value="Unassembled WGS sequence"/>
</dbReference>
<dbReference type="InterPro" id="IPR017900">
    <property type="entry name" value="4Fe4S_Fe_S_CS"/>
</dbReference>
<feature type="binding site" evidence="10">
    <location>
        <position position="54"/>
    </location>
    <ligand>
        <name>[4Fe-4S] cluster</name>
        <dbReference type="ChEBI" id="CHEBI:49883"/>
        <label>1</label>
    </ligand>
</feature>
<dbReference type="GO" id="GO:0005886">
    <property type="term" value="C:plasma membrane"/>
    <property type="evidence" value="ECO:0007669"/>
    <property type="project" value="UniProtKB-SubCell"/>
</dbReference>
<dbReference type="PANTHER" id="PTHR43560">
    <property type="entry name" value="ION-TRANSLOCATING OXIDOREDUCTASE COMPLEX SUBUNIT B"/>
    <property type="match status" value="1"/>
</dbReference>
<feature type="binding site" evidence="10">
    <location>
        <position position="167"/>
    </location>
    <ligand>
        <name>[4Fe-4S] cluster</name>
        <dbReference type="ChEBI" id="CHEBI:49883"/>
        <label>3</label>
    </ligand>
</feature>
<dbReference type="PROSITE" id="PS51379">
    <property type="entry name" value="4FE4S_FER_2"/>
    <property type="match status" value="2"/>
</dbReference>
<keyword evidence="5 10" id="KW-1278">Translocase</keyword>
<dbReference type="InterPro" id="IPR007202">
    <property type="entry name" value="4Fe-4S_dom"/>
</dbReference>
<dbReference type="PANTHER" id="PTHR43560:SF1">
    <property type="entry name" value="ION-TRANSLOCATING OXIDOREDUCTASE COMPLEX SUBUNIT B"/>
    <property type="match status" value="1"/>
</dbReference>
<keyword evidence="6 10" id="KW-0249">Electron transport</keyword>
<feature type="binding site" evidence="10">
    <location>
        <position position="148"/>
    </location>
    <ligand>
        <name>[4Fe-4S] cluster</name>
        <dbReference type="ChEBI" id="CHEBI:49883"/>
        <label>3</label>
    </ligand>
</feature>
<comment type="caution">
    <text evidence="13">The sequence shown here is derived from an EMBL/GenBank/DDBJ whole genome shotgun (WGS) entry which is preliminary data.</text>
</comment>
<comment type="cofactor">
    <cofactor evidence="10">
        <name>[4Fe-4S] cluster</name>
        <dbReference type="ChEBI" id="CHEBI:49883"/>
    </cofactor>
    <text evidence="10">Binds 3 [4Fe-4S] clusters.</text>
</comment>
<dbReference type="PATRIC" id="fig|1609969.3.peg.2814"/>
<proteinExistence type="inferred from homology"/>
<keyword evidence="1 10" id="KW-0813">Transport</keyword>
<feature type="domain" description="4Fe-4S ferredoxin-type" evidence="11">
    <location>
        <begin position="128"/>
        <end position="157"/>
    </location>
</feature>
<comment type="function">
    <text evidence="10">Part of a membrane-bound complex that couples electron transfer with translocation of ions across the membrane.</text>
</comment>
<comment type="similarity">
    <text evidence="10">Belongs to the 4Fe4S bacterial-type ferredoxin family. RnfB subfamily.</text>
</comment>
<evidence type="ECO:0000313" key="13">
    <source>
        <dbReference type="EMBL" id="KJJ83509.1"/>
    </source>
</evidence>
<keyword evidence="4 10" id="KW-0677">Repeat</keyword>
<feature type="binding site" evidence="10">
    <location>
        <position position="177"/>
    </location>
    <ligand>
        <name>[4Fe-4S] cluster</name>
        <dbReference type="ChEBI" id="CHEBI:49883"/>
        <label>2</label>
    </ligand>
</feature>
<dbReference type="Gene3D" id="1.10.15.40">
    <property type="entry name" value="Electron transport complex subunit B, putative Fe-S cluster"/>
    <property type="match status" value="1"/>
</dbReference>
<organism evidence="13 14">
    <name type="scientific">Candidatus Omnitrophus magneticus</name>
    <dbReference type="NCBI Taxonomy" id="1609969"/>
    <lineage>
        <taxon>Bacteria</taxon>
        <taxon>Pseudomonadati</taxon>
        <taxon>Candidatus Omnitrophota</taxon>
        <taxon>Candidatus Omnitrophus</taxon>
    </lineage>
</organism>
<dbReference type="EC" id="7.-.-.-" evidence="10"/>
<evidence type="ECO:0000256" key="1">
    <source>
        <dbReference type="ARBA" id="ARBA00022448"/>
    </source>
</evidence>
<feature type="binding site" evidence="10">
    <location>
        <position position="144"/>
    </location>
    <ligand>
        <name>[4Fe-4S] cluster</name>
        <dbReference type="ChEBI" id="CHEBI:49883"/>
        <label>2</label>
    </ligand>
</feature>
<protein>
    <recommendedName>
        <fullName evidence="10">Ion-translocating oxidoreductase complex subunit B</fullName>
        <ecNumber evidence="10">7.-.-.-</ecNumber>
    </recommendedName>
    <alternativeName>
        <fullName evidence="10">Rnf electron transport complex subunit B</fullName>
    </alternativeName>
</protein>
<feature type="binding site" evidence="10">
    <location>
        <position position="71"/>
    </location>
    <ligand>
        <name>[4Fe-4S] cluster</name>
        <dbReference type="ChEBI" id="CHEBI:49883"/>
        <label>1</label>
    </ligand>
</feature>
<keyword evidence="3 10" id="KW-0479">Metal-binding</keyword>
<feature type="binding site" evidence="10">
    <location>
        <position position="138"/>
    </location>
    <ligand>
        <name>[4Fe-4S] cluster</name>
        <dbReference type="ChEBI" id="CHEBI:49883"/>
        <label>2</label>
    </ligand>
</feature>
<name>A0A0F0CNC1_9BACT</name>
<feature type="binding site" evidence="10">
    <location>
        <position position="49"/>
    </location>
    <ligand>
        <name>[4Fe-4S] cluster</name>
        <dbReference type="ChEBI" id="CHEBI:49883"/>
        <label>1</label>
    </ligand>
</feature>
<keyword evidence="14" id="KW-1185">Reference proteome</keyword>
<evidence type="ECO:0000259" key="12">
    <source>
        <dbReference type="PROSITE" id="PS51656"/>
    </source>
</evidence>
<dbReference type="GO" id="GO:0022900">
    <property type="term" value="P:electron transport chain"/>
    <property type="evidence" value="ECO:0007669"/>
    <property type="project" value="UniProtKB-UniRule"/>
</dbReference>
<evidence type="ECO:0000256" key="4">
    <source>
        <dbReference type="ARBA" id="ARBA00022737"/>
    </source>
</evidence>
<dbReference type="GO" id="GO:0051539">
    <property type="term" value="F:4 iron, 4 sulfur cluster binding"/>
    <property type="evidence" value="ECO:0007669"/>
    <property type="project" value="UniProtKB-UniRule"/>
</dbReference>
<evidence type="ECO:0000256" key="6">
    <source>
        <dbReference type="ARBA" id="ARBA00022982"/>
    </source>
</evidence>
<sequence>MLYSIISTAGLSIFFAAILAIADKKLRVVEDPRIEKVTRLLPGVNCGACGFLSCNDFATHIIKEASNPSKCRVASDESRKQIFEIAGHAGGADNKVFPLINCSATFPQKKNSAEYVGIKKCSSANLIFGSGMDCEYGCMGFGDCVSVCPFDALHMIDGLPCVTIEKCTGCGKCATVCPRKIISMVEKKFENIFFVACSSHDSMGRTRKVCDVGCIACGVCVKLGGNESFFNIENNLSIADYTKQNNAEPIKVIQSKCPTKVIKIIA</sequence>
<dbReference type="PROSITE" id="PS51656">
    <property type="entry name" value="4FE4S"/>
    <property type="match status" value="1"/>
</dbReference>
<keyword evidence="10" id="KW-1003">Cell membrane</keyword>
<evidence type="ECO:0000256" key="5">
    <source>
        <dbReference type="ARBA" id="ARBA00022967"/>
    </source>
</evidence>
<keyword evidence="8 10" id="KW-0411">Iron-sulfur</keyword>
<feature type="domain" description="4Fe-4S" evidence="12">
    <location>
        <begin position="29"/>
        <end position="88"/>
    </location>
</feature>
<dbReference type="Gene3D" id="3.30.70.20">
    <property type="match status" value="1"/>
</dbReference>
<evidence type="ECO:0000256" key="3">
    <source>
        <dbReference type="ARBA" id="ARBA00022723"/>
    </source>
</evidence>
<dbReference type="GO" id="GO:0009055">
    <property type="term" value="F:electron transfer activity"/>
    <property type="evidence" value="ECO:0007669"/>
    <property type="project" value="InterPro"/>
</dbReference>
<gene>
    <name evidence="10" type="primary">rnfB</name>
    <name evidence="13" type="ORF">OMAG_002622</name>
</gene>
<feature type="region of interest" description="Hydrophobic" evidence="10">
    <location>
        <begin position="1"/>
        <end position="23"/>
    </location>
</feature>
<dbReference type="AlphaFoldDB" id="A0A0F0CNC1"/>
<keyword evidence="9 10" id="KW-0472">Membrane</keyword>
<comment type="caution">
    <text evidence="10">Lacks conserved residue(s) required for the propagation of feature annotation.</text>
</comment>
<dbReference type="EMBL" id="JYNY01000549">
    <property type="protein sequence ID" value="KJJ83509.1"/>
    <property type="molecule type" value="Genomic_DNA"/>
</dbReference>
<dbReference type="InterPro" id="IPR050395">
    <property type="entry name" value="4Fe4S_Ferredoxin_RnfB"/>
</dbReference>
<evidence type="ECO:0000256" key="7">
    <source>
        <dbReference type="ARBA" id="ARBA00023004"/>
    </source>
</evidence>
<evidence type="ECO:0000256" key="8">
    <source>
        <dbReference type="ARBA" id="ARBA00023014"/>
    </source>
</evidence>
<feature type="binding site" evidence="10">
    <location>
        <position position="46"/>
    </location>
    <ligand>
        <name>[4Fe-4S] cluster</name>
        <dbReference type="ChEBI" id="CHEBI:49883"/>
        <label>1</label>
    </ligand>
</feature>
<keyword evidence="2 10" id="KW-0004">4Fe-4S</keyword>
<feature type="domain" description="4Fe-4S ferredoxin-type" evidence="11">
    <location>
        <begin position="158"/>
        <end position="187"/>
    </location>
</feature>